<organism evidence="2 3">
    <name type="scientific">Crepidotus variabilis</name>
    <dbReference type="NCBI Taxonomy" id="179855"/>
    <lineage>
        <taxon>Eukaryota</taxon>
        <taxon>Fungi</taxon>
        <taxon>Dikarya</taxon>
        <taxon>Basidiomycota</taxon>
        <taxon>Agaricomycotina</taxon>
        <taxon>Agaricomycetes</taxon>
        <taxon>Agaricomycetidae</taxon>
        <taxon>Agaricales</taxon>
        <taxon>Agaricineae</taxon>
        <taxon>Crepidotaceae</taxon>
        <taxon>Crepidotus</taxon>
    </lineage>
</organism>
<dbReference type="AlphaFoldDB" id="A0A9P6E590"/>
<protein>
    <submittedName>
        <fullName evidence="2">Uncharacterized protein</fullName>
    </submittedName>
</protein>
<comment type="caution">
    <text evidence="2">The sequence shown here is derived from an EMBL/GenBank/DDBJ whole genome shotgun (WGS) entry which is preliminary data.</text>
</comment>
<keyword evidence="1" id="KW-0175">Coiled coil</keyword>
<dbReference type="OrthoDB" id="2688210at2759"/>
<proteinExistence type="predicted"/>
<gene>
    <name evidence="2" type="ORF">CPB83DRAFT_740913</name>
</gene>
<sequence>MPTLPHNPHNDTCPDYTAPVFQPARDQLTASNTNLSEALAAETLQNLWEATNIANKSLWDREIEDETAAAAVAAAAEAQEAREAEELELVKAREDADATLREDMKKNRAKYLTIRDRMVPTVLPMPASKSVVKKLANCQYFYLWHFTNAGLTDAAKTASSTKANRLTM</sequence>
<name>A0A9P6E590_9AGAR</name>
<dbReference type="Proteomes" id="UP000807306">
    <property type="component" value="Unassembled WGS sequence"/>
</dbReference>
<evidence type="ECO:0000313" key="3">
    <source>
        <dbReference type="Proteomes" id="UP000807306"/>
    </source>
</evidence>
<feature type="non-terminal residue" evidence="2">
    <location>
        <position position="168"/>
    </location>
</feature>
<feature type="coiled-coil region" evidence="1">
    <location>
        <begin position="68"/>
        <end position="102"/>
    </location>
</feature>
<dbReference type="EMBL" id="MU157936">
    <property type="protein sequence ID" value="KAF9522735.1"/>
    <property type="molecule type" value="Genomic_DNA"/>
</dbReference>
<evidence type="ECO:0000256" key="1">
    <source>
        <dbReference type="SAM" id="Coils"/>
    </source>
</evidence>
<accession>A0A9P6E590</accession>
<reference evidence="2" key="1">
    <citation type="submission" date="2020-11" db="EMBL/GenBank/DDBJ databases">
        <authorList>
            <consortium name="DOE Joint Genome Institute"/>
            <person name="Ahrendt S."/>
            <person name="Riley R."/>
            <person name="Andreopoulos W."/>
            <person name="Labutti K."/>
            <person name="Pangilinan J."/>
            <person name="Ruiz-Duenas F.J."/>
            <person name="Barrasa J.M."/>
            <person name="Sanchez-Garcia M."/>
            <person name="Camarero S."/>
            <person name="Miyauchi S."/>
            <person name="Serrano A."/>
            <person name="Linde D."/>
            <person name="Babiker R."/>
            <person name="Drula E."/>
            <person name="Ayuso-Fernandez I."/>
            <person name="Pacheco R."/>
            <person name="Padilla G."/>
            <person name="Ferreira P."/>
            <person name="Barriuso J."/>
            <person name="Kellner H."/>
            <person name="Castanera R."/>
            <person name="Alfaro M."/>
            <person name="Ramirez L."/>
            <person name="Pisabarro A.G."/>
            <person name="Kuo A."/>
            <person name="Tritt A."/>
            <person name="Lipzen A."/>
            <person name="He G."/>
            <person name="Yan M."/>
            <person name="Ng V."/>
            <person name="Cullen D."/>
            <person name="Martin F."/>
            <person name="Rosso M.-N."/>
            <person name="Henrissat B."/>
            <person name="Hibbett D."/>
            <person name="Martinez A.T."/>
            <person name="Grigoriev I.V."/>
        </authorList>
    </citation>
    <scope>NUCLEOTIDE SEQUENCE</scope>
    <source>
        <strain evidence="2">CBS 506.95</strain>
    </source>
</reference>
<evidence type="ECO:0000313" key="2">
    <source>
        <dbReference type="EMBL" id="KAF9522735.1"/>
    </source>
</evidence>
<keyword evidence="3" id="KW-1185">Reference proteome</keyword>